<dbReference type="KEGG" id="peh:Spb1_08450"/>
<dbReference type="AlphaFoldDB" id="A0A518GK80"/>
<evidence type="ECO:0000313" key="2">
    <source>
        <dbReference type="EMBL" id="QDV28978.1"/>
    </source>
</evidence>
<feature type="region of interest" description="Disordered" evidence="1">
    <location>
        <begin position="1"/>
        <end position="21"/>
    </location>
</feature>
<keyword evidence="3" id="KW-1185">Reference proteome</keyword>
<protein>
    <submittedName>
        <fullName evidence="2">Uncharacterized protein</fullName>
    </submittedName>
</protein>
<reference evidence="2 3" key="1">
    <citation type="submission" date="2019-02" db="EMBL/GenBank/DDBJ databases">
        <title>Deep-cultivation of Planctomycetes and their phenomic and genomic characterization uncovers novel biology.</title>
        <authorList>
            <person name="Wiegand S."/>
            <person name="Jogler M."/>
            <person name="Boedeker C."/>
            <person name="Pinto D."/>
            <person name="Vollmers J."/>
            <person name="Rivas-Marin E."/>
            <person name="Kohn T."/>
            <person name="Peeters S.H."/>
            <person name="Heuer A."/>
            <person name="Rast P."/>
            <person name="Oberbeckmann S."/>
            <person name="Bunk B."/>
            <person name="Jeske O."/>
            <person name="Meyerdierks A."/>
            <person name="Storesund J.E."/>
            <person name="Kallscheuer N."/>
            <person name="Luecker S."/>
            <person name="Lage O.M."/>
            <person name="Pohl T."/>
            <person name="Merkel B.J."/>
            <person name="Hornburger P."/>
            <person name="Mueller R.-W."/>
            <person name="Bruemmer F."/>
            <person name="Labrenz M."/>
            <person name="Spormann A.M."/>
            <person name="Op den Camp H."/>
            <person name="Overmann J."/>
            <person name="Amann R."/>
            <person name="Jetten M.S.M."/>
            <person name="Mascher T."/>
            <person name="Medema M.H."/>
            <person name="Devos D.P."/>
            <person name="Kaster A.-K."/>
            <person name="Ovreas L."/>
            <person name="Rohde M."/>
            <person name="Galperin M.Y."/>
            <person name="Jogler C."/>
        </authorList>
    </citation>
    <scope>NUCLEOTIDE SEQUENCE [LARGE SCALE GENOMIC DNA]</scope>
    <source>
        <strain evidence="2 3">Spb1</strain>
    </source>
</reference>
<gene>
    <name evidence="2" type="ORF">Spb1_08450</name>
</gene>
<proteinExistence type="predicted"/>
<evidence type="ECO:0000256" key="1">
    <source>
        <dbReference type="SAM" id="MobiDB-lite"/>
    </source>
</evidence>
<name>A0A518GK80_9PLAN</name>
<dbReference type="Proteomes" id="UP000315349">
    <property type="component" value="Chromosome"/>
</dbReference>
<organism evidence="2 3">
    <name type="scientific">Planctopirus ephydatiae</name>
    <dbReference type="NCBI Taxonomy" id="2528019"/>
    <lineage>
        <taxon>Bacteria</taxon>
        <taxon>Pseudomonadati</taxon>
        <taxon>Planctomycetota</taxon>
        <taxon>Planctomycetia</taxon>
        <taxon>Planctomycetales</taxon>
        <taxon>Planctomycetaceae</taxon>
        <taxon>Planctopirus</taxon>
    </lineage>
</organism>
<dbReference type="EMBL" id="CP036299">
    <property type="protein sequence ID" value="QDV28978.1"/>
    <property type="molecule type" value="Genomic_DNA"/>
</dbReference>
<sequence length="55" mass="6419">MIQMQFPGRLQGLNQSRHASQKTEFKTVRKVVGYRHALQEYAEMRGVREKSLGQN</sequence>
<accession>A0A518GK80</accession>
<evidence type="ECO:0000313" key="3">
    <source>
        <dbReference type="Proteomes" id="UP000315349"/>
    </source>
</evidence>